<dbReference type="PANTHER" id="PTHR24363">
    <property type="entry name" value="SERINE/THREONINE PROTEIN KINASE"/>
    <property type="match status" value="1"/>
</dbReference>
<evidence type="ECO:0000256" key="2">
    <source>
        <dbReference type="ARBA" id="ARBA00022840"/>
    </source>
</evidence>
<dbReference type="PANTHER" id="PTHR24363:SF7">
    <property type="entry name" value="SERINE_THREONINE-PROTEIN KINASE-LIKE PROTEIN E"/>
    <property type="match status" value="1"/>
</dbReference>
<dbReference type="AlphaFoldDB" id="A0A8J7L9U9"/>
<keyword evidence="2" id="KW-0067">ATP-binding</keyword>
<keyword evidence="3" id="KW-0812">Transmembrane</keyword>
<comment type="caution">
    <text evidence="4">The sequence shown here is derived from an EMBL/GenBank/DDBJ whole genome shotgun (WGS) entry which is preliminary data.</text>
</comment>
<dbReference type="RefSeq" id="WP_198126330.1">
    <property type="nucleotide sequence ID" value="NZ_JAECZC010000044.1"/>
</dbReference>
<dbReference type="GO" id="GO:0005524">
    <property type="term" value="F:ATP binding"/>
    <property type="evidence" value="ECO:0007669"/>
    <property type="project" value="UniProtKB-KW"/>
</dbReference>
<dbReference type="Gene3D" id="1.10.510.10">
    <property type="entry name" value="Transferase(Phosphotransferase) domain 1"/>
    <property type="match status" value="1"/>
</dbReference>
<dbReference type="Proteomes" id="UP000632766">
    <property type="component" value="Unassembled WGS sequence"/>
</dbReference>
<dbReference type="EMBL" id="JAECZC010000044">
    <property type="protein sequence ID" value="MBH8564490.1"/>
    <property type="molecule type" value="Genomic_DNA"/>
</dbReference>
<evidence type="ECO:0000256" key="3">
    <source>
        <dbReference type="SAM" id="Phobius"/>
    </source>
</evidence>
<reference evidence="4 5" key="1">
    <citation type="journal article" date="2021" name="Int. J. Syst. Evol. Microbiol.">
        <title>Amazonocrinis nigriterrae gen. nov., sp. nov., Atlanticothrix silvestris gen. nov., sp. nov. and Dendronalium phyllosphericum gen. nov., sp. nov., nostocacean cyanobacteria from Brazilian environments.</title>
        <authorList>
            <person name="Alvarenga D.O."/>
            <person name="Andreote A.P.D."/>
            <person name="Branco L.H.Z."/>
            <person name="Delbaje E."/>
            <person name="Cruz R.B."/>
            <person name="Varani A.M."/>
            <person name="Fiore M.F."/>
        </authorList>
    </citation>
    <scope>NUCLEOTIDE SEQUENCE [LARGE SCALE GENOMIC DNA]</scope>
    <source>
        <strain evidence="4 5">CENA67</strain>
    </source>
</reference>
<keyword evidence="1" id="KW-0547">Nucleotide-binding</keyword>
<feature type="transmembrane region" description="Helical" evidence="3">
    <location>
        <begin position="127"/>
        <end position="146"/>
    </location>
</feature>
<evidence type="ECO:0000313" key="5">
    <source>
        <dbReference type="Proteomes" id="UP000632766"/>
    </source>
</evidence>
<keyword evidence="3" id="KW-1133">Transmembrane helix</keyword>
<proteinExistence type="predicted"/>
<evidence type="ECO:0000313" key="4">
    <source>
        <dbReference type="EMBL" id="MBH8564490.1"/>
    </source>
</evidence>
<dbReference type="SUPFAM" id="SSF56112">
    <property type="entry name" value="Protein kinase-like (PK-like)"/>
    <property type="match status" value="1"/>
</dbReference>
<keyword evidence="5" id="KW-1185">Reference proteome</keyword>
<evidence type="ECO:0000256" key="1">
    <source>
        <dbReference type="ARBA" id="ARBA00022741"/>
    </source>
</evidence>
<sequence length="277" mass="31806">MTFTVVGTYGYVPIEQFAGRAVPVSDLYALGATLIHLLTRVSPADLPHKNSRIQFVQQVSVDLNFANWISKLTEPDLAQRFSNARQAKTALKNKHTLSLPITNFKPKGSHIQLQKYPNSLIIKIPKYHIKINFMTLVIVCVLTRYTSKYFFQGIDLLFEKGFSIDVIPHFLIPAIILFSVIAIEKLLATFGQTELYFEPENFEIKWKLFGLCYEQWRGKTVLINIIDEEKLVGNTLHQGVTLEIGVKQITSAPLSNMERRWIIQEIKEWLKLNKRLS</sequence>
<evidence type="ECO:0008006" key="6">
    <source>
        <dbReference type="Google" id="ProtNLM"/>
    </source>
</evidence>
<name>A0A8J7L9U9_9NOST</name>
<dbReference type="GO" id="GO:0004674">
    <property type="term" value="F:protein serine/threonine kinase activity"/>
    <property type="evidence" value="ECO:0007669"/>
    <property type="project" value="TreeGrafter"/>
</dbReference>
<keyword evidence="3" id="KW-0472">Membrane</keyword>
<feature type="transmembrane region" description="Helical" evidence="3">
    <location>
        <begin position="166"/>
        <end position="183"/>
    </location>
</feature>
<dbReference type="InterPro" id="IPR011009">
    <property type="entry name" value="Kinase-like_dom_sf"/>
</dbReference>
<gene>
    <name evidence="4" type="ORF">I8748_20270</name>
</gene>
<accession>A0A8J7L9U9</accession>
<organism evidence="4 5">
    <name type="scientific">Amazonocrinis nigriterrae CENA67</name>
    <dbReference type="NCBI Taxonomy" id="2794033"/>
    <lineage>
        <taxon>Bacteria</taxon>
        <taxon>Bacillati</taxon>
        <taxon>Cyanobacteriota</taxon>
        <taxon>Cyanophyceae</taxon>
        <taxon>Nostocales</taxon>
        <taxon>Nostocaceae</taxon>
        <taxon>Amazonocrinis</taxon>
        <taxon>Amazonocrinis nigriterrae</taxon>
    </lineage>
</organism>
<protein>
    <recommendedName>
        <fullName evidence="6">Protein kinase domain-containing protein</fullName>
    </recommendedName>
</protein>